<comment type="caution">
    <text evidence="1">The sequence shown here is derived from an EMBL/GenBank/DDBJ whole genome shotgun (WGS) entry which is preliminary data.</text>
</comment>
<accession>K8XI48</accession>
<dbReference type="InterPro" id="IPR011051">
    <property type="entry name" value="RmlC_Cupin_sf"/>
</dbReference>
<dbReference type="InterPro" id="IPR014710">
    <property type="entry name" value="RmlC-like_jellyroll"/>
</dbReference>
<gene>
    <name evidence="1" type="ORF">WSS_A34877</name>
</gene>
<evidence type="ECO:0000313" key="1">
    <source>
        <dbReference type="EMBL" id="EKT77977.1"/>
    </source>
</evidence>
<dbReference type="EMBL" id="AJYC02000124">
    <property type="protein sequence ID" value="EKT77977.1"/>
    <property type="molecule type" value="Genomic_DNA"/>
</dbReference>
<evidence type="ECO:0000313" key="2">
    <source>
        <dbReference type="Proteomes" id="UP000005951"/>
    </source>
</evidence>
<reference evidence="1 2" key="1">
    <citation type="journal article" date="2013" name="Genome Announc.">
        <title>Draft Genome Sequence of Rhodococcus opacus Strain M213 Shows a Diverse Catabolic Potential.</title>
        <authorList>
            <person name="Pathak A."/>
            <person name="Green S.J."/>
            <person name="Ogram A."/>
            <person name="Chauhan A."/>
        </authorList>
    </citation>
    <scope>NUCLEOTIDE SEQUENCE [LARGE SCALE GENOMIC DNA]</scope>
    <source>
        <strain evidence="1 2">M213</strain>
    </source>
</reference>
<name>K8XI48_RHOOP</name>
<protein>
    <recommendedName>
        <fullName evidence="3">Cupin 2 conserved barrel domain-containing protein</fullName>
    </recommendedName>
</protein>
<sequence>MPRLPFSKGCASGVFISREREDSRYYTQGYCFHDSDMEDFVWDETAWDEAFYCVKGQLRLHAVDADGAEADYVVDEGDHFWAPAGFKYTFRASGVDSINFWTMAPVQQSGWKYTGDDPSYSDALIAMRDNPEL</sequence>
<proteinExistence type="predicted"/>
<dbReference type="Proteomes" id="UP000005951">
    <property type="component" value="Unassembled WGS sequence"/>
</dbReference>
<dbReference type="AlphaFoldDB" id="K8XI48"/>
<evidence type="ECO:0008006" key="3">
    <source>
        <dbReference type="Google" id="ProtNLM"/>
    </source>
</evidence>
<dbReference type="SUPFAM" id="SSF51182">
    <property type="entry name" value="RmlC-like cupins"/>
    <property type="match status" value="1"/>
</dbReference>
<organism evidence="1 2">
    <name type="scientific">Rhodococcus opacus M213</name>
    <dbReference type="NCBI Taxonomy" id="1129896"/>
    <lineage>
        <taxon>Bacteria</taxon>
        <taxon>Bacillati</taxon>
        <taxon>Actinomycetota</taxon>
        <taxon>Actinomycetes</taxon>
        <taxon>Mycobacteriales</taxon>
        <taxon>Nocardiaceae</taxon>
        <taxon>Rhodococcus</taxon>
    </lineage>
</organism>
<dbReference type="Gene3D" id="2.60.120.10">
    <property type="entry name" value="Jelly Rolls"/>
    <property type="match status" value="1"/>
</dbReference>